<gene>
    <name evidence="2" type="ORF">Zm00014a_019058</name>
</gene>
<feature type="transmembrane region" description="Helical" evidence="1">
    <location>
        <begin position="29"/>
        <end position="52"/>
    </location>
</feature>
<feature type="transmembrane region" description="Helical" evidence="1">
    <location>
        <begin position="90"/>
        <end position="115"/>
    </location>
</feature>
<evidence type="ECO:0000313" key="2">
    <source>
        <dbReference type="EMBL" id="PWZ06434.1"/>
    </source>
</evidence>
<feature type="transmembrane region" description="Helical" evidence="1">
    <location>
        <begin position="263"/>
        <end position="290"/>
    </location>
</feature>
<accession>A0A3L6DCX9</accession>
<dbReference type="PANTHER" id="PTHR34483">
    <property type="entry name" value="OS09G0129800 PROTEIN"/>
    <property type="match status" value="1"/>
</dbReference>
<proteinExistence type="predicted"/>
<dbReference type="Proteomes" id="UP000251960">
    <property type="component" value="Chromosome 9"/>
</dbReference>
<dbReference type="ExpressionAtlas" id="A0A3L6DCX9">
    <property type="expression patterns" value="baseline and differential"/>
</dbReference>
<reference evidence="2 3" key="1">
    <citation type="journal article" date="2018" name="Nat. Genet.">
        <title>Extensive intraspecific gene order and gene structural variations between Mo17 and other maize genomes.</title>
        <authorList>
            <person name="Sun S."/>
            <person name="Zhou Y."/>
            <person name="Chen J."/>
            <person name="Shi J."/>
            <person name="Zhao H."/>
            <person name="Zhao H."/>
            <person name="Song W."/>
            <person name="Zhang M."/>
            <person name="Cui Y."/>
            <person name="Dong X."/>
            <person name="Liu H."/>
            <person name="Ma X."/>
            <person name="Jiao Y."/>
            <person name="Wang B."/>
            <person name="Wei X."/>
            <person name="Stein J.C."/>
            <person name="Glaubitz J.C."/>
            <person name="Lu F."/>
            <person name="Yu G."/>
            <person name="Liang C."/>
            <person name="Fengler K."/>
            <person name="Li B."/>
            <person name="Rafalski A."/>
            <person name="Schnable P.S."/>
            <person name="Ware D.H."/>
            <person name="Buckler E.S."/>
            <person name="Lai J."/>
        </authorList>
    </citation>
    <scope>NUCLEOTIDE SEQUENCE [LARGE SCALE GENOMIC DNA]</scope>
    <source>
        <strain evidence="3">cv. Missouri 17</strain>
        <tissue evidence="2">Seedling</tissue>
    </source>
</reference>
<keyword evidence="1" id="KW-1133">Transmembrane helix</keyword>
<dbReference type="EMBL" id="NCVQ01000010">
    <property type="protein sequence ID" value="PWZ06434.1"/>
    <property type="molecule type" value="Genomic_DNA"/>
</dbReference>
<comment type="caution">
    <text evidence="2">The sequence shown here is derived from an EMBL/GenBank/DDBJ whole genome shotgun (WGS) entry which is preliminary data.</text>
</comment>
<keyword evidence="1" id="KW-0472">Membrane</keyword>
<feature type="transmembrane region" description="Helical" evidence="1">
    <location>
        <begin position="175"/>
        <end position="202"/>
    </location>
</feature>
<organism evidence="2 3">
    <name type="scientific">Zea mays</name>
    <name type="common">Maize</name>
    <dbReference type="NCBI Taxonomy" id="4577"/>
    <lineage>
        <taxon>Eukaryota</taxon>
        <taxon>Viridiplantae</taxon>
        <taxon>Streptophyta</taxon>
        <taxon>Embryophyta</taxon>
        <taxon>Tracheophyta</taxon>
        <taxon>Spermatophyta</taxon>
        <taxon>Magnoliopsida</taxon>
        <taxon>Liliopsida</taxon>
        <taxon>Poales</taxon>
        <taxon>Poaceae</taxon>
        <taxon>PACMAD clade</taxon>
        <taxon>Panicoideae</taxon>
        <taxon>Andropogonodae</taxon>
        <taxon>Andropogoneae</taxon>
        <taxon>Tripsacinae</taxon>
        <taxon>Zea</taxon>
    </lineage>
</organism>
<dbReference type="AlphaFoldDB" id="A0A3L6DCX9"/>
<sequence>MATKAKSSSSSCLSFLKDALLLPTKNAKLFVPVFLLVTAPLILLQITNVFCIQPRTADMLHHINEIKNMDPSSADYAKLMVEIMKEAKELAMISIALLVITFAGSFAKQIIAFFATSTTYAGDRYSFPELFTKVIMKGRHLRGPLITVAMVGVLNVACALLVVALLQLAMRLLGVLYMAILFVLPFLAFLYLDVVFFVAVAASVADEDSRGVSALRLAWRLMTRVCRKEGFVLVVAVHLVAMVPSPLYAVALACLKKNMPMGLALFSVYALLSGLVQLFYFAAVMVYYYLAMERKEVMAHDYVNIPTVEATV</sequence>
<feature type="transmembrane region" description="Helical" evidence="1">
    <location>
        <begin position="145"/>
        <end position="168"/>
    </location>
</feature>
<evidence type="ECO:0000313" key="3">
    <source>
        <dbReference type="Proteomes" id="UP000251960"/>
    </source>
</evidence>
<dbReference type="PANTHER" id="PTHR34483:SF7">
    <property type="entry name" value="TRANSMEMBRANE PROTEIN"/>
    <property type="match status" value="1"/>
</dbReference>
<protein>
    <submittedName>
        <fullName evidence="2">Uncharacterized protein</fullName>
    </submittedName>
</protein>
<keyword evidence="1" id="KW-0812">Transmembrane</keyword>
<feature type="transmembrane region" description="Helical" evidence="1">
    <location>
        <begin position="230"/>
        <end position="251"/>
    </location>
</feature>
<evidence type="ECO:0000256" key="1">
    <source>
        <dbReference type="SAM" id="Phobius"/>
    </source>
</evidence>
<name>A0A3L6DCX9_MAIZE</name>